<dbReference type="GO" id="GO:0032259">
    <property type="term" value="P:methylation"/>
    <property type="evidence" value="ECO:0007669"/>
    <property type="project" value="UniProtKB-KW"/>
</dbReference>
<dbReference type="EMBL" id="PGEX01000001">
    <property type="protein sequence ID" value="PJJ40141.1"/>
    <property type="molecule type" value="Genomic_DNA"/>
</dbReference>
<dbReference type="SUPFAM" id="SSF53335">
    <property type="entry name" value="S-adenosyl-L-methionine-dependent methyltransferases"/>
    <property type="match status" value="1"/>
</dbReference>
<keyword evidence="7" id="KW-0694">RNA-binding</keyword>
<dbReference type="SMART" id="SM00359">
    <property type="entry name" value="PUA"/>
    <property type="match status" value="1"/>
</dbReference>
<keyword evidence="4 10" id="KW-0489">Methyltransferase</keyword>
<comment type="similarity">
    <text evidence="8">Belongs to the methyltransferase superfamily. RlmI family.</text>
</comment>
<dbReference type="GO" id="GO:0003723">
    <property type="term" value="F:RNA binding"/>
    <property type="evidence" value="ECO:0007669"/>
    <property type="project" value="UniProtKB-KW"/>
</dbReference>
<dbReference type="InterPro" id="IPR019614">
    <property type="entry name" value="SAM-dep_methyl-trfase"/>
</dbReference>
<evidence type="ECO:0000256" key="8">
    <source>
        <dbReference type="ARBA" id="ARBA00038091"/>
    </source>
</evidence>
<dbReference type="Pfam" id="PF10672">
    <property type="entry name" value="Methyltrans_SAM"/>
    <property type="match status" value="1"/>
</dbReference>
<comment type="caution">
    <text evidence="10">The sequence shown here is derived from an EMBL/GenBank/DDBJ whole genome shotgun (WGS) entry which is preliminary data.</text>
</comment>
<dbReference type="SUPFAM" id="SSF88697">
    <property type="entry name" value="PUA domain-like"/>
    <property type="match status" value="1"/>
</dbReference>
<evidence type="ECO:0000256" key="3">
    <source>
        <dbReference type="ARBA" id="ARBA00022552"/>
    </source>
</evidence>
<dbReference type="Gene3D" id="2.30.130.10">
    <property type="entry name" value="PUA domain"/>
    <property type="match status" value="1"/>
</dbReference>
<dbReference type="Pfam" id="PF17785">
    <property type="entry name" value="PUA_3"/>
    <property type="match status" value="1"/>
</dbReference>
<dbReference type="CDD" id="cd11572">
    <property type="entry name" value="RlmI_M_like"/>
    <property type="match status" value="1"/>
</dbReference>
<keyword evidence="11" id="KW-1185">Reference proteome</keyword>
<organism evidence="10 11">
    <name type="scientific">Hallerella succinigenes</name>
    <dbReference type="NCBI Taxonomy" id="1896222"/>
    <lineage>
        <taxon>Bacteria</taxon>
        <taxon>Pseudomonadati</taxon>
        <taxon>Fibrobacterota</taxon>
        <taxon>Fibrobacteria</taxon>
        <taxon>Fibrobacterales</taxon>
        <taxon>Fibrobacteraceae</taxon>
        <taxon>Hallerella</taxon>
    </lineage>
</organism>
<dbReference type="InterPro" id="IPR036974">
    <property type="entry name" value="PUA_sf"/>
</dbReference>
<evidence type="ECO:0000256" key="5">
    <source>
        <dbReference type="ARBA" id="ARBA00022679"/>
    </source>
</evidence>
<dbReference type="GO" id="GO:0005737">
    <property type="term" value="C:cytoplasm"/>
    <property type="evidence" value="ECO:0007669"/>
    <property type="project" value="UniProtKB-SubCell"/>
</dbReference>
<evidence type="ECO:0000256" key="2">
    <source>
        <dbReference type="ARBA" id="ARBA00022490"/>
    </source>
</evidence>
<comment type="subcellular location">
    <subcellularLocation>
        <location evidence="1">Cytoplasm</location>
    </subcellularLocation>
</comment>
<dbReference type="InterPro" id="IPR029063">
    <property type="entry name" value="SAM-dependent_MTases_sf"/>
</dbReference>
<gene>
    <name evidence="10" type="ORF">BGX16_0049</name>
</gene>
<dbReference type="CDD" id="cd21153">
    <property type="entry name" value="PUA_RlmI"/>
    <property type="match status" value="1"/>
</dbReference>
<evidence type="ECO:0000256" key="4">
    <source>
        <dbReference type="ARBA" id="ARBA00022603"/>
    </source>
</evidence>
<dbReference type="OrthoDB" id="9805492at2"/>
<dbReference type="GO" id="GO:0006364">
    <property type="term" value="P:rRNA processing"/>
    <property type="evidence" value="ECO:0007669"/>
    <property type="project" value="UniProtKB-KW"/>
</dbReference>
<evidence type="ECO:0000259" key="9">
    <source>
        <dbReference type="SMART" id="SM00359"/>
    </source>
</evidence>
<dbReference type="PROSITE" id="PS50890">
    <property type="entry name" value="PUA"/>
    <property type="match status" value="1"/>
</dbReference>
<dbReference type="InterPro" id="IPR015947">
    <property type="entry name" value="PUA-like_sf"/>
</dbReference>
<dbReference type="InterPro" id="IPR002478">
    <property type="entry name" value="PUA"/>
</dbReference>
<dbReference type="Gene3D" id="3.30.750.80">
    <property type="entry name" value="RNA methyltransferase domain (HRMD) like"/>
    <property type="match status" value="1"/>
</dbReference>
<keyword evidence="2" id="KW-0963">Cytoplasm</keyword>
<evidence type="ECO:0000313" key="10">
    <source>
        <dbReference type="EMBL" id="PJJ40141.1"/>
    </source>
</evidence>
<proteinExistence type="inferred from homology"/>
<dbReference type="PANTHER" id="PTHR42873">
    <property type="entry name" value="RIBOSOMAL RNA LARGE SUBUNIT METHYLTRANSFERASE"/>
    <property type="match status" value="1"/>
</dbReference>
<sequence>MAKSEVPVVVLNAGKEKSASRNHPWIFSGAIHHVVGEPKAGDTVEVRSAHGEFLGLAAYSSESQIRCRLWTFQERTPIDRDFFSKIIDRAINNRLCRGFDVHDPKSAFRLINAENDGIPGCIVDKYADILSIEILSVGAERFRQTLYELLVEKIHPRGILERCDSDVRVKEGLPLRKQTVYGDVPKIPVEMIENGIKFDVDVWNGHKTGYYLDQRDARFNVGKYAKAKHVLNCFSYTGGFGLFALQNGAKLVTEVDVSKDALAIADSLIQKNGFDKANVELVEADVFAYLRKCRDSRKTFDLIVLDPPKFIESKSHLEKGARGYKDINLLALKLLAPHGMLATFSCSGLMEMNLFQKIVADAALDAHRNVQIIERFGQPSDHPVKTSFPEGQYLKGLLLQAD</sequence>
<evidence type="ECO:0000256" key="1">
    <source>
        <dbReference type="ARBA" id="ARBA00004496"/>
    </source>
</evidence>
<accession>A0A2M9A349</accession>
<protein>
    <submittedName>
        <fullName evidence="10">SAM-dependent methyltransferase /23S rRNA m(5)C-1962 methyltransferase</fullName>
    </submittedName>
</protein>
<dbReference type="RefSeq" id="WP_100424263.1">
    <property type="nucleotide sequence ID" value="NZ_PGEX01000001.1"/>
</dbReference>
<evidence type="ECO:0000256" key="7">
    <source>
        <dbReference type="ARBA" id="ARBA00022884"/>
    </source>
</evidence>
<evidence type="ECO:0000313" key="11">
    <source>
        <dbReference type="Proteomes" id="UP000231134"/>
    </source>
</evidence>
<keyword evidence="3" id="KW-0698">rRNA processing</keyword>
<evidence type="ECO:0000256" key="6">
    <source>
        <dbReference type="ARBA" id="ARBA00022691"/>
    </source>
</evidence>
<dbReference type="Gene3D" id="3.40.50.150">
    <property type="entry name" value="Vaccinia Virus protein VP39"/>
    <property type="match status" value="1"/>
</dbReference>
<reference evidence="10 11" key="1">
    <citation type="submission" date="2017-11" db="EMBL/GenBank/DDBJ databases">
        <title>Animal gut microbial communities from fecal samples from Wisconsin, USA.</title>
        <authorList>
            <person name="Neumann A."/>
        </authorList>
    </citation>
    <scope>NUCLEOTIDE SEQUENCE [LARGE SCALE GENOMIC DNA]</scope>
    <source>
        <strain evidence="10 11">UWS3</strain>
    </source>
</reference>
<dbReference type="PANTHER" id="PTHR42873:SF1">
    <property type="entry name" value="S-ADENOSYLMETHIONINE-DEPENDENT METHYLTRANSFERASE DOMAIN-CONTAINING PROTEIN"/>
    <property type="match status" value="1"/>
</dbReference>
<dbReference type="CDD" id="cd02440">
    <property type="entry name" value="AdoMet_MTases"/>
    <property type="match status" value="1"/>
</dbReference>
<dbReference type="GO" id="GO:0008168">
    <property type="term" value="F:methyltransferase activity"/>
    <property type="evidence" value="ECO:0007669"/>
    <property type="project" value="UniProtKB-KW"/>
</dbReference>
<keyword evidence="6" id="KW-0949">S-adenosyl-L-methionine</keyword>
<feature type="domain" description="PUA" evidence="9">
    <location>
        <begin position="7"/>
        <end position="92"/>
    </location>
</feature>
<dbReference type="InterPro" id="IPR041532">
    <property type="entry name" value="RlmI-like_PUA"/>
</dbReference>
<name>A0A2M9A349_9BACT</name>
<keyword evidence="5 10" id="KW-0808">Transferase</keyword>
<dbReference type="AlphaFoldDB" id="A0A2M9A349"/>
<dbReference type="Proteomes" id="UP000231134">
    <property type="component" value="Unassembled WGS sequence"/>
</dbReference>